<sequence length="194" mass="21180">MDPLSAFGLAVNVLSVVDISKSFLETLGQVKEAGSSAATRDILASNAKIAFQSSTTGDDEAFKDLVDECLNLSNELIDLGEELSVASSGKLMTKVKITARTMWSHSKIQEKNTRLEAIRGQLLFDIVVPMAAKVITIPDTASLDTQTRTLLDEIKAGEDANSAMEKRLHAFYEEYAAMQAERHFEIVSLLNGIR</sequence>
<protein>
    <submittedName>
        <fullName evidence="1">Uncharacterized protein</fullName>
    </submittedName>
</protein>
<comment type="caution">
    <text evidence="1">The sequence shown here is derived from an EMBL/GenBank/DDBJ whole genome shotgun (WGS) entry which is preliminary data.</text>
</comment>
<dbReference type="AlphaFoldDB" id="A0A9W4W3I7"/>
<dbReference type="EMBL" id="CAMGZC010000024">
    <property type="protein sequence ID" value="CAI0641683.1"/>
    <property type="molecule type" value="Genomic_DNA"/>
</dbReference>
<gene>
    <name evidence="1" type="ORF">CGXH109_LOCUS6648</name>
</gene>
<accession>A0A9W4W3I7</accession>
<dbReference type="Proteomes" id="UP001152533">
    <property type="component" value="Unassembled WGS sequence"/>
</dbReference>
<keyword evidence="2" id="KW-1185">Reference proteome</keyword>
<evidence type="ECO:0000313" key="2">
    <source>
        <dbReference type="Proteomes" id="UP001152533"/>
    </source>
</evidence>
<proteinExistence type="predicted"/>
<reference evidence="1" key="1">
    <citation type="submission" date="2022-08" db="EMBL/GenBank/DDBJ databases">
        <authorList>
            <person name="Giroux E."/>
            <person name="Giroux E."/>
        </authorList>
    </citation>
    <scope>NUCLEOTIDE SEQUENCE</scope>
    <source>
        <strain evidence="1">H1091258</strain>
    </source>
</reference>
<evidence type="ECO:0000313" key="1">
    <source>
        <dbReference type="EMBL" id="CAI0641683.1"/>
    </source>
</evidence>
<organism evidence="1 2">
    <name type="scientific">Colletotrichum noveboracense</name>
    <dbReference type="NCBI Taxonomy" id="2664923"/>
    <lineage>
        <taxon>Eukaryota</taxon>
        <taxon>Fungi</taxon>
        <taxon>Dikarya</taxon>
        <taxon>Ascomycota</taxon>
        <taxon>Pezizomycotina</taxon>
        <taxon>Sordariomycetes</taxon>
        <taxon>Hypocreomycetidae</taxon>
        <taxon>Glomerellales</taxon>
        <taxon>Glomerellaceae</taxon>
        <taxon>Colletotrichum</taxon>
        <taxon>Colletotrichum gloeosporioides species complex</taxon>
    </lineage>
</organism>
<name>A0A9W4W3I7_9PEZI</name>